<evidence type="ECO:0000256" key="2">
    <source>
        <dbReference type="ARBA" id="ARBA00022692"/>
    </source>
</evidence>
<keyword evidence="9" id="KW-1185">Reference proteome</keyword>
<evidence type="ECO:0000256" key="7">
    <source>
        <dbReference type="HAMAP-Rule" id="MF_00828"/>
    </source>
</evidence>
<dbReference type="GO" id="GO:0009522">
    <property type="term" value="C:photosystem I"/>
    <property type="evidence" value="ECO:0007669"/>
    <property type="project" value="UniProtKB-KW"/>
</dbReference>
<keyword evidence="5 7" id="KW-0793">Thylakoid</keyword>
<evidence type="ECO:0000256" key="4">
    <source>
        <dbReference type="ARBA" id="ARBA00022989"/>
    </source>
</evidence>
<evidence type="ECO:0000256" key="3">
    <source>
        <dbReference type="ARBA" id="ARBA00022836"/>
    </source>
</evidence>
<evidence type="ECO:0000256" key="1">
    <source>
        <dbReference type="ARBA" id="ARBA00022531"/>
    </source>
</evidence>
<dbReference type="Pfam" id="PF07465">
    <property type="entry name" value="PsaM"/>
    <property type="match status" value="1"/>
</dbReference>
<keyword evidence="4 7" id="KW-1133">Transmembrane helix</keyword>
<feature type="transmembrane region" description="Helical" evidence="7">
    <location>
        <begin position="20"/>
        <end position="38"/>
    </location>
</feature>
<dbReference type="KEGG" id="nfl:COO91_08813"/>
<comment type="similarity">
    <text evidence="7">Belongs to the PsaM family.</text>
</comment>
<sequence length="43" mass="4764">MPILDTLYIAQISSISDTQVYIALVVALIPGVLAWRLATELYK</sequence>
<proteinExistence type="inferred from homology"/>
<protein>
    <recommendedName>
        <fullName evidence="7">Photosystem I reaction center subunit XII</fullName>
    </recommendedName>
    <alternativeName>
        <fullName evidence="7">PSI-M</fullName>
    </alternativeName>
</protein>
<evidence type="ECO:0000256" key="5">
    <source>
        <dbReference type="ARBA" id="ARBA00023078"/>
    </source>
</evidence>
<dbReference type="OrthoDB" id="468154at2"/>
<evidence type="ECO:0000256" key="6">
    <source>
        <dbReference type="ARBA" id="ARBA00023136"/>
    </source>
</evidence>
<dbReference type="Proteomes" id="UP000232003">
    <property type="component" value="Chromosome"/>
</dbReference>
<dbReference type="GO" id="GO:0015979">
    <property type="term" value="P:photosynthesis"/>
    <property type="evidence" value="ECO:0007669"/>
    <property type="project" value="UniProtKB-UniRule"/>
</dbReference>
<evidence type="ECO:0000313" key="9">
    <source>
        <dbReference type="Proteomes" id="UP000232003"/>
    </source>
</evidence>
<keyword evidence="3 7" id="KW-0603">Photosystem I</keyword>
<organism evidence="8 9">
    <name type="scientific">Nostoc flagelliforme CCNUN1</name>
    <dbReference type="NCBI Taxonomy" id="2038116"/>
    <lineage>
        <taxon>Bacteria</taxon>
        <taxon>Bacillati</taxon>
        <taxon>Cyanobacteriota</taxon>
        <taxon>Cyanophyceae</taxon>
        <taxon>Nostocales</taxon>
        <taxon>Nostocaceae</taxon>
        <taxon>Nostoc</taxon>
    </lineage>
</organism>
<evidence type="ECO:0000313" key="8">
    <source>
        <dbReference type="EMBL" id="AUB42667.1"/>
    </source>
</evidence>
<accession>A0A2K8T4N8</accession>
<dbReference type="HAMAP" id="MF_00828">
    <property type="entry name" value="PSI_PsaM"/>
    <property type="match status" value="1"/>
</dbReference>
<dbReference type="InterPro" id="IPR010010">
    <property type="entry name" value="PSI_PsaM"/>
</dbReference>
<keyword evidence="2 7" id="KW-0812">Transmembrane</keyword>
<dbReference type="EMBL" id="CP024785">
    <property type="protein sequence ID" value="AUB42667.1"/>
    <property type="molecule type" value="Genomic_DNA"/>
</dbReference>
<name>A0A2K8T4N8_9NOSO</name>
<dbReference type="AlphaFoldDB" id="A0A2K8T4N8"/>
<comment type="subcellular location">
    <subcellularLocation>
        <location evidence="7">Cellular thylakoid membrane</location>
        <topology evidence="7">Single-pass membrane protein</topology>
    </subcellularLocation>
</comment>
<dbReference type="GO" id="GO:0031676">
    <property type="term" value="C:plasma membrane-derived thylakoid membrane"/>
    <property type="evidence" value="ECO:0007669"/>
    <property type="project" value="UniProtKB-SubCell"/>
</dbReference>
<reference evidence="8 9" key="1">
    <citation type="submission" date="2017-11" db="EMBL/GenBank/DDBJ databases">
        <title>Complete genome of a free-living desiccation-tolerant cyanobacterium and its photosynthetic adaptation to extreme terrestrial habitat.</title>
        <authorList>
            <person name="Shang J."/>
        </authorList>
    </citation>
    <scope>NUCLEOTIDE SEQUENCE [LARGE SCALE GENOMIC DNA]</scope>
    <source>
        <strain evidence="8 9">CCNUN1</strain>
    </source>
</reference>
<dbReference type="NCBIfam" id="TIGR03053">
    <property type="entry name" value="PS_I_psaM"/>
    <property type="match status" value="1"/>
</dbReference>
<dbReference type="InterPro" id="IPR037279">
    <property type="entry name" value="PSI_PsaM_sf"/>
</dbReference>
<dbReference type="SUPFAM" id="SSF81548">
    <property type="entry name" value="Subunit XII of photosystem I reaction centre, PsaM"/>
    <property type="match status" value="1"/>
</dbReference>
<keyword evidence="1 7" id="KW-0602">Photosynthesis</keyword>
<gene>
    <name evidence="7" type="primary">psaM</name>
    <name evidence="8" type="ORF">COO91_08813</name>
</gene>
<keyword evidence="6 7" id="KW-0472">Membrane</keyword>